<dbReference type="GO" id="GO:0008168">
    <property type="term" value="F:methyltransferase activity"/>
    <property type="evidence" value="ECO:0007669"/>
    <property type="project" value="InterPro"/>
</dbReference>
<dbReference type="InterPro" id="IPR036388">
    <property type="entry name" value="WH-like_DNA-bd_sf"/>
</dbReference>
<dbReference type="InterPro" id="IPR029063">
    <property type="entry name" value="SAM-dependent_MTases_sf"/>
</dbReference>
<name>A0A2L1CB15_METMI</name>
<evidence type="ECO:0000313" key="7">
    <source>
        <dbReference type="Proteomes" id="UP000590564"/>
    </source>
</evidence>
<reference evidence="3 6" key="3">
    <citation type="submission" date="2020-07" db="EMBL/GenBank/DDBJ databases">
        <title>Genomic Encyclopedia of Type Strains, Phase IV (KMG-V): Genome sequencing to study the core and pangenomes of soil and plant-associated prokaryotes.</title>
        <authorList>
            <person name="Whitman W."/>
        </authorList>
    </citation>
    <scope>NUCLEOTIDE SEQUENCE [LARGE SCALE GENOMIC DNA]</scope>
    <source>
        <strain evidence="3 6">C13</strain>
        <strain evidence="4 7">D1</strain>
    </source>
</reference>
<evidence type="ECO:0000313" key="3">
    <source>
        <dbReference type="EMBL" id="MBA2863071.1"/>
    </source>
</evidence>
<reference evidence="5" key="1">
    <citation type="journal article" date="2018" name="Genome Announc.">
        <title>Complete Genome Sequence of the Methanococcus maripaludis Type Strain JJ (DSM 2067), a Model for Selenoprotein Synthesis in Archaea.</title>
        <authorList>
            <person name="Poehlein A."/>
            <person name="Heym D."/>
            <person name="Quitzke V."/>
            <person name="Fersch J."/>
            <person name="Daniel R."/>
            <person name="Rother M."/>
        </authorList>
    </citation>
    <scope>NUCLEOTIDE SEQUENCE [LARGE SCALE GENOMIC DNA]</scope>
    <source>
        <strain evidence="5">DSM 2067</strain>
    </source>
</reference>
<evidence type="ECO:0000313" key="6">
    <source>
        <dbReference type="Proteomes" id="UP000567099"/>
    </source>
</evidence>
<evidence type="ECO:0000259" key="1">
    <source>
        <dbReference type="Pfam" id="PF01861"/>
    </source>
</evidence>
<dbReference type="PIRSF" id="PIRSF005895">
    <property type="entry name" value="UCP005895_mtase"/>
    <property type="match status" value="1"/>
</dbReference>
<dbReference type="GO" id="GO:0016765">
    <property type="term" value="F:transferase activity, transferring alkyl or aryl (other than methyl) groups"/>
    <property type="evidence" value="ECO:0007669"/>
    <property type="project" value="InterPro"/>
</dbReference>
<dbReference type="Proteomes" id="UP000239462">
    <property type="component" value="Chromosome"/>
</dbReference>
<dbReference type="InterPro" id="IPR002052">
    <property type="entry name" value="DNA_methylase_N6_adenine_CS"/>
</dbReference>
<evidence type="ECO:0000313" key="2">
    <source>
        <dbReference type="EMBL" id="AVB76562.1"/>
    </source>
</evidence>
<sequence>MKIIGSMGKKTENLKIDAKKSFLKRIAKNVKVSEGERAVEDILRCIYRNQPISTKKIGQYVKLPLPIVSKVRSILERESLLKRDDKGAVLSKKGIDFVENELGLKLKSDMKCPVCSGRNIVFDEKFEKILKKHKTYAKLRPQVNTMIDQSFATPETATARAAIMADRGDLEGKRVLFVGDDDLASIPTAMTGLCSEVVVLDIDDRLLKLISEVSKKENLNIRTVKWDFKNELPSEFVNKFDTIFTDPPYTLNGAVLFMSRGIEALGDNGILYLAFSHKPVEEYIELQKSINNMNFLIYELIPGFNFYEGTEIIGNTTFLARLVGKNLKKIEVNSEKIYTGELKPTLRYYQCMNCKKIHEVGNNVKRIEDLTCECGGKKFSMIKRAKVKQK</sequence>
<dbReference type="SUPFAM" id="SSF46785">
    <property type="entry name" value="Winged helix' DNA-binding domain"/>
    <property type="match status" value="1"/>
</dbReference>
<dbReference type="Pfam" id="PF01861">
    <property type="entry name" value="BpsA_C"/>
    <property type="match status" value="1"/>
</dbReference>
<dbReference type="PROSITE" id="PS00092">
    <property type="entry name" value="N6_MTASE"/>
    <property type="match status" value="1"/>
</dbReference>
<dbReference type="EC" id="2.5.1.128" evidence="2"/>
<evidence type="ECO:0000313" key="5">
    <source>
        <dbReference type="Proteomes" id="UP000239462"/>
    </source>
</evidence>
<protein>
    <submittedName>
        <fullName evidence="2">N(4)-bis(Aminopropyl)spermidine synthase</fullName>
        <ecNumber evidence="2">2.5.1.128</ecNumber>
    </submittedName>
</protein>
<evidence type="ECO:0000313" key="4">
    <source>
        <dbReference type="EMBL" id="MBB6496924.1"/>
    </source>
</evidence>
<dbReference type="Proteomes" id="UP000567099">
    <property type="component" value="Unassembled WGS sequence"/>
</dbReference>
<dbReference type="AlphaFoldDB" id="A0A2L1CB15"/>
<dbReference type="Proteomes" id="UP000590564">
    <property type="component" value="Unassembled WGS sequence"/>
</dbReference>
<dbReference type="PANTHER" id="PTHR23290:SF0">
    <property type="entry name" value="RRNA N6-ADENOSINE-METHYLTRANSFERASE METTL5"/>
    <property type="match status" value="1"/>
</dbReference>
<dbReference type="GeneID" id="36102262"/>
<dbReference type="InterPro" id="IPR036390">
    <property type="entry name" value="WH_DNA-bd_sf"/>
</dbReference>
<dbReference type="CDD" id="cd02440">
    <property type="entry name" value="AdoMet_MTases"/>
    <property type="match status" value="1"/>
</dbReference>
<dbReference type="GO" id="GO:0006596">
    <property type="term" value="P:polyamine biosynthetic process"/>
    <property type="evidence" value="ECO:0007669"/>
    <property type="project" value="InterPro"/>
</dbReference>
<dbReference type="InterPro" id="IPR051720">
    <property type="entry name" value="rRNA_MeTrfase/Polyamine_Synth"/>
</dbReference>
<dbReference type="SUPFAM" id="SSF53335">
    <property type="entry name" value="S-adenosyl-L-methionine-dependent methyltransferases"/>
    <property type="match status" value="1"/>
</dbReference>
<dbReference type="GO" id="GO:0003676">
    <property type="term" value="F:nucleic acid binding"/>
    <property type="evidence" value="ECO:0007669"/>
    <property type="project" value="InterPro"/>
</dbReference>
<dbReference type="EMBL" id="CP026606">
    <property type="protein sequence ID" value="AVB76562.1"/>
    <property type="molecule type" value="Genomic_DNA"/>
</dbReference>
<organism evidence="2 5">
    <name type="scientific">Methanococcus maripaludis</name>
    <name type="common">Methanococcus deltae</name>
    <dbReference type="NCBI Taxonomy" id="39152"/>
    <lineage>
        <taxon>Archaea</taxon>
        <taxon>Methanobacteriati</taxon>
        <taxon>Methanobacteriota</taxon>
        <taxon>Methanomada group</taxon>
        <taxon>Methanococci</taxon>
        <taxon>Methanococcales</taxon>
        <taxon>Methanococcaceae</taxon>
        <taxon>Methanococcus</taxon>
    </lineage>
</organism>
<dbReference type="GO" id="GO:0032259">
    <property type="term" value="P:methylation"/>
    <property type="evidence" value="ECO:0007669"/>
    <property type="project" value="InterPro"/>
</dbReference>
<dbReference type="Gene3D" id="1.10.10.10">
    <property type="entry name" value="Winged helix-like DNA-binding domain superfamily/Winged helix DNA-binding domain"/>
    <property type="match status" value="1"/>
</dbReference>
<reference evidence="2" key="2">
    <citation type="submission" date="2018-02" db="EMBL/GenBank/DDBJ databases">
        <title>Complete genome sequence of the Methanococcus maripaludis type strain JJ (DSM 2067), a model for selenoprotein synthesis in Archaea.</title>
        <authorList>
            <person name="Poehlein A."/>
            <person name="Heym D."/>
            <person name="Quitzke V."/>
            <person name="Fersch J."/>
            <person name="Daniel R."/>
            <person name="Rother M."/>
        </authorList>
    </citation>
    <scope>NUCLEOTIDE SEQUENCE [LARGE SCALE GENOMIC DNA]</scope>
    <source>
        <strain evidence="2">DSM 2067</strain>
    </source>
</reference>
<dbReference type="InterPro" id="IPR014435">
    <property type="entry name" value="BpsA"/>
</dbReference>
<dbReference type="KEGG" id="mmad:MMJJ_11750"/>
<dbReference type="InterPro" id="IPR002723">
    <property type="entry name" value="BpsA_C"/>
</dbReference>
<dbReference type="Gene3D" id="3.40.50.150">
    <property type="entry name" value="Vaccinia Virus protein VP39"/>
    <property type="match status" value="1"/>
</dbReference>
<proteinExistence type="predicted"/>
<feature type="domain" description="N(4)-bis(aminopropyl)spermidine synthase C-terminal" evidence="1">
    <location>
        <begin position="129"/>
        <end position="377"/>
    </location>
</feature>
<dbReference type="EMBL" id="JACDUO010000001">
    <property type="protein sequence ID" value="MBA2863071.1"/>
    <property type="molecule type" value="Genomic_DNA"/>
</dbReference>
<dbReference type="EMBL" id="JACHED010000001">
    <property type="protein sequence ID" value="MBB6496924.1"/>
    <property type="molecule type" value="Genomic_DNA"/>
</dbReference>
<dbReference type="RefSeq" id="WP_104838055.1">
    <property type="nucleotide sequence ID" value="NZ_CP026606.1"/>
</dbReference>
<gene>
    <name evidence="2" type="primary">bpsA</name>
    <name evidence="3" type="ORF">HNP94_000071</name>
    <name evidence="4" type="ORF">HNP96_000945</name>
    <name evidence="2" type="ORF">MMJJ_11750</name>
</gene>
<accession>A0A2L1CB15</accession>
<dbReference type="PANTHER" id="PTHR23290">
    <property type="entry name" value="RRNA N6-ADENOSINE-METHYLTRANSFERASE METTL5"/>
    <property type="match status" value="1"/>
</dbReference>
<keyword evidence="2" id="KW-0808">Transferase</keyword>